<protein>
    <submittedName>
        <fullName evidence="2">Uncharacterized protein</fullName>
    </submittedName>
</protein>
<evidence type="ECO:0000313" key="2">
    <source>
        <dbReference type="EMBL" id="KAL0337651.1"/>
    </source>
</evidence>
<gene>
    <name evidence="2" type="ORF">Scaly_2040200</name>
</gene>
<name>A0AAW2N2A1_9LAMI</name>
<organism evidence="2">
    <name type="scientific">Sesamum calycinum</name>
    <dbReference type="NCBI Taxonomy" id="2727403"/>
    <lineage>
        <taxon>Eukaryota</taxon>
        <taxon>Viridiplantae</taxon>
        <taxon>Streptophyta</taxon>
        <taxon>Embryophyta</taxon>
        <taxon>Tracheophyta</taxon>
        <taxon>Spermatophyta</taxon>
        <taxon>Magnoliopsida</taxon>
        <taxon>eudicotyledons</taxon>
        <taxon>Gunneridae</taxon>
        <taxon>Pentapetalae</taxon>
        <taxon>asterids</taxon>
        <taxon>lamiids</taxon>
        <taxon>Lamiales</taxon>
        <taxon>Pedaliaceae</taxon>
        <taxon>Sesamum</taxon>
    </lineage>
</organism>
<dbReference type="InterPro" id="IPR043128">
    <property type="entry name" value="Rev_trsase/Diguanyl_cyclase"/>
</dbReference>
<dbReference type="AlphaFoldDB" id="A0AAW2N2A1"/>
<dbReference type="InterPro" id="IPR043502">
    <property type="entry name" value="DNA/RNA_pol_sf"/>
</dbReference>
<reference evidence="2" key="2">
    <citation type="journal article" date="2024" name="Plant">
        <title>Genomic evolution and insights into agronomic trait innovations of Sesamum species.</title>
        <authorList>
            <person name="Miao H."/>
            <person name="Wang L."/>
            <person name="Qu L."/>
            <person name="Liu H."/>
            <person name="Sun Y."/>
            <person name="Le M."/>
            <person name="Wang Q."/>
            <person name="Wei S."/>
            <person name="Zheng Y."/>
            <person name="Lin W."/>
            <person name="Duan Y."/>
            <person name="Cao H."/>
            <person name="Xiong S."/>
            <person name="Wang X."/>
            <person name="Wei L."/>
            <person name="Li C."/>
            <person name="Ma Q."/>
            <person name="Ju M."/>
            <person name="Zhao R."/>
            <person name="Li G."/>
            <person name="Mu C."/>
            <person name="Tian Q."/>
            <person name="Mei H."/>
            <person name="Zhang T."/>
            <person name="Gao T."/>
            <person name="Zhang H."/>
        </authorList>
    </citation>
    <scope>NUCLEOTIDE SEQUENCE</scope>
    <source>
        <strain evidence="2">KEN8</strain>
    </source>
</reference>
<evidence type="ECO:0000256" key="1">
    <source>
        <dbReference type="SAM" id="MobiDB-lite"/>
    </source>
</evidence>
<feature type="region of interest" description="Disordered" evidence="1">
    <location>
        <begin position="239"/>
        <end position="259"/>
    </location>
</feature>
<feature type="compositionally biased region" description="Polar residues" evidence="1">
    <location>
        <begin position="239"/>
        <end position="248"/>
    </location>
</feature>
<dbReference type="EMBL" id="JACGWM010000012">
    <property type="protein sequence ID" value="KAL0337651.1"/>
    <property type="molecule type" value="Genomic_DNA"/>
</dbReference>
<dbReference type="PANTHER" id="PTHR33064:SF37">
    <property type="entry name" value="RIBONUCLEASE H"/>
    <property type="match status" value="1"/>
</dbReference>
<accession>A0AAW2N2A1</accession>
<dbReference type="SUPFAM" id="SSF56672">
    <property type="entry name" value="DNA/RNA polymerases"/>
    <property type="match status" value="1"/>
</dbReference>
<comment type="caution">
    <text evidence="2">The sequence shown here is derived from an EMBL/GenBank/DDBJ whole genome shotgun (WGS) entry which is preliminary data.</text>
</comment>
<dbReference type="InterPro" id="IPR051320">
    <property type="entry name" value="Viral_Replic_Matur_Polypro"/>
</dbReference>
<dbReference type="Gene3D" id="3.30.70.270">
    <property type="match status" value="1"/>
</dbReference>
<sequence length="319" mass="36700">MNMKDKKDMEEIMNEHINLGLIEPGVSTYSSLGFLVRSHGEIKRGILIGEIGIELQNQIDKKIQNFLDGLNDKKHLQSFLEIFNFASIFIKDLARHRKDFQPLLKEIEGSKWKWEEIQTQRVRELKQVCSYLPKLAILEDDDELNNRPKAGTLTRKSSLQSRKLNANIIVIKSHKNVLAYFLTRDEASEIAIRSSFLASTLLWNDLKESIRKTSPLGKIHELREHDPRYALRVQDSRPVSSDLSTDCTRPSPDSGLPTNLRKMNFLQRSESNAQTKRANPRGWAAHWITAMKPTSVDWSGTFHVEDLETGHRVSYTDLH</sequence>
<proteinExistence type="predicted"/>
<reference evidence="2" key="1">
    <citation type="submission" date="2020-06" db="EMBL/GenBank/DDBJ databases">
        <authorList>
            <person name="Li T."/>
            <person name="Hu X."/>
            <person name="Zhang T."/>
            <person name="Song X."/>
            <person name="Zhang H."/>
            <person name="Dai N."/>
            <person name="Sheng W."/>
            <person name="Hou X."/>
            <person name="Wei L."/>
        </authorList>
    </citation>
    <scope>NUCLEOTIDE SEQUENCE</scope>
    <source>
        <strain evidence="2">KEN8</strain>
        <tissue evidence="2">Leaf</tissue>
    </source>
</reference>
<dbReference type="PANTHER" id="PTHR33064">
    <property type="entry name" value="POL PROTEIN"/>
    <property type="match status" value="1"/>
</dbReference>